<dbReference type="Pfam" id="PF01061">
    <property type="entry name" value="ABC2_membrane"/>
    <property type="match status" value="1"/>
</dbReference>
<dbReference type="InterPro" id="IPR000412">
    <property type="entry name" value="ABC_2_transport"/>
</dbReference>
<feature type="domain" description="ABC transmembrane type-2" evidence="10">
    <location>
        <begin position="35"/>
        <end position="253"/>
    </location>
</feature>
<evidence type="ECO:0000256" key="6">
    <source>
        <dbReference type="ARBA" id="ARBA00022692"/>
    </source>
</evidence>
<keyword evidence="7 9" id="KW-1133">Transmembrane helix</keyword>
<evidence type="ECO:0000313" key="11">
    <source>
        <dbReference type="EMBL" id="CAG5088727.1"/>
    </source>
</evidence>
<dbReference type="PRINTS" id="PR00164">
    <property type="entry name" value="ABC2TRNSPORT"/>
</dbReference>
<keyword evidence="3 9" id="KW-0813">Transport</keyword>
<reference evidence="11 12" key="1">
    <citation type="submission" date="2021-04" db="EMBL/GenBank/DDBJ databases">
        <authorList>
            <person name="Rakotoarivonina H."/>
        </authorList>
    </citation>
    <scope>NUCLEOTIDE SEQUENCE [LARGE SCALE GENOMIC DNA]</scope>
    <source>
        <strain evidence="11 12">XE</strain>
    </source>
</reference>
<comment type="caution">
    <text evidence="11">The sequence shown here is derived from an EMBL/GenBank/DDBJ whole genome shotgun (WGS) entry which is preliminary data.</text>
</comment>
<dbReference type="PANTHER" id="PTHR30413">
    <property type="entry name" value="INNER MEMBRANE TRANSPORT PERMEASE"/>
    <property type="match status" value="1"/>
</dbReference>
<evidence type="ECO:0000256" key="9">
    <source>
        <dbReference type="RuleBase" id="RU361157"/>
    </source>
</evidence>
<dbReference type="InterPro" id="IPR047817">
    <property type="entry name" value="ABC2_TM_bact-type"/>
</dbReference>
<dbReference type="PROSITE" id="PS51012">
    <property type="entry name" value="ABC_TM2"/>
    <property type="match status" value="1"/>
</dbReference>
<organism evidence="11 12">
    <name type="scientific">Thermobacillus xylanilyticus</name>
    <dbReference type="NCBI Taxonomy" id="76633"/>
    <lineage>
        <taxon>Bacteria</taxon>
        <taxon>Bacillati</taxon>
        <taxon>Bacillota</taxon>
        <taxon>Bacilli</taxon>
        <taxon>Bacillales</taxon>
        <taxon>Paenibacillaceae</taxon>
        <taxon>Thermobacillus</taxon>
    </lineage>
</organism>
<evidence type="ECO:0000313" key="12">
    <source>
        <dbReference type="Proteomes" id="UP000681526"/>
    </source>
</evidence>
<name>A0ABN7S4A4_THEXY</name>
<keyword evidence="6 9" id="KW-0812">Transmembrane</keyword>
<evidence type="ECO:0000256" key="4">
    <source>
        <dbReference type="ARBA" id="ARBA00022475"/>
    </source>
</evidence>
<feature type="transmembrane region" description="Helical" evidence="9">
    <location>
        <begin position="75"/>
        <end position="93"/>
    </location>
</feature>
<evidence type="ECO:0000256" key="8">
    <source>
        <dbReference type="ARBA" id="ARBA00023136"/>
    </source>
</evidence>
<evidence type="ECO:0000256" key="3">
    <source>
        <dbReference type="ARBA" id="ARBA00022448"/>
    </source>
</evidence>
<accession>A0ABN7S4A4</accession>
<evidence type="ECO:0000256" key="2">
    <source>
        <dbReference type="ARBA" id="ARBA00007783"/>
    </source>
</evidence>
<evidence type="ECO:0000256" key="7">
    <source>
        <dbReference type="ARBA" id="ARBA00022989"/>
    </source>
</evidence>
<dbReference type="Proteomes" id="UP000681526">
    <property type="component" value="Unassembled WGS sequence"/>
</dbReference>
<feature type="transmembrane region" description="Helical" evidence="9">
    <location>
        <begin position="149"/>
        <end position="170"/>
    </location>
</feature>
<evidence type="ECO:0000259" key="10">
    <source>
        <dbReference type="PROSITE" id="PS51012"/>
    </source>
</evidence>
<comment type="similarity">
    <text evidence="2 9">Belongs to the ABC-2 integral membrane protein family.</text>
</comment>
<dbReference type="PANTHER" id="PTHR30413:SF8">
    <property type="entry name" value="TRANSPORT PERMEASE PROTEIN"/>
    <property type="match status" value="1"/>
</dbReference>
<keyword evidence="5" id="KW-0997">Cell inner membrane</keyword>
<keyword evidence="4 9" id="KW-1003">Cell membrane</keyword>
<dbReference type="EMBL" id="CAJRAY010000059">
    <property type="protein sequence ID" value="CAG5088727.1"/>
    <property type="molecule type" value="Genomic_DNA"/>
</dbReference>
<feature type="transmembrane region" description="Helical" evidence="9">
    <location>
        <begin position="177"/>
        <end position="195"/>
    </location>
</feature>
<comment type="subcellular location">
    <subcellularLocation>
        <location evidence="1">Cell inner membrane</location>
        <topology evidence="1">Multi-pass membrane protein</topology>
    </subcellularLocation>
    <subcellularLocation>
        <location evidence="9">Cell membrane</location>
        <topology evidence="9">Multi-pass membrane protein</topology>
    </subcellularLocation>
</comment>
<dbReference type="RefSeq" id="WP_213484848.1">
    <property type="nucleotide sequence ID" value="NZ_CAJRAY010000059.1"/>
</dbReference>
<keyword evidence="12" id="KW-1185">Reference proteome</keyword>
<evidence type="ECO:0000256" key="1">
    <source>
        <dbReference type="ARBA" id="ARBA00004429"/>
    </source>
</evidence>
<sequence length="261" mass="30316">MKKINIYWSNFVKYRYLLIQLVISDFKVKYRRSILGILWSLLNPILMMIVFSIIFSALFESDIPHFAVYVLTGRIIWDLYSQATASAMLSIVNNESLIKKVYVPKYIFPLSKSIFSLVNTFFSILALIIVALFTGGVEVTTALFLLPFPLIYTLMFATGISFILAAYTVFFRDLEHLYQVLLTAWMYFTPLFYPVKIVPEDLRFLVELNPVYWTLEMFRQIIDGKIPSLNLHMICFAIGAISLLAGVLIFRKKQDRFILYV</sequence>
<gene>
    <name evidence="11" type="primary">txxe 2439</name>
    <name evidence="11" type="ORF">TXXE_12240</name>
</gene>
<feature type="transmembrane region" description="Helical" evidence="9">
    <location>
        <begin position="231"/>
        <end position="250"/>
    </location>
</feature>
<feature type="transmembrane region" description="Helical" evidence="9">
    <location>
        <begin position="34"/>
        <end position="55"/>
    </location>
</feature>
<feature type="transmembrane region" description="Helical" evidence="9">
    <location>
        <begin position="114"/>
        <end position="137"/>
    </location>
</feature>
<keyword evidence="8 9" id="KW-0472">Membrane</keyword>
<dbReference type="InterPro" id="IPR013525">
    <property type="entry name" value="ABC2_TM"/>
</dbReference>
<evidence type="ECO:0000256" key="5">
    <source>
        <dbReference type="ARBA" id="ARBA00022519"/>
    </source>
</evidence>
<proteinExistence type="inferred from homology"/>
<protein>
    <recommendedName>
        <fullName evidence="9">Transport permease protein</fullName>
    </recommendedName>
</protein>